<keyword evidence="5" id="KW-1185">Reference proteome</keyword>
<sequence>MATSPPSGAESSEGDVPSGIDAPKAWRRRARLLRERGDTQGGRAAELRAIEASTGDPLLQSAAMALVENRLSAAEPLLRSRLKEDPFDVAAIRMLAEVAGRIGRYRDAEALLRRALELAPAFAPARANLATALHRQGRTTEALAELDRLEADMPGSTAHANLRAAVLSRAGAFEEAILLYEDVLARAQAHPKIWMSYGHALKTVGRQDESIAAYRRAVALMPSFGEAWWSLANLKTVRLGRDDVAAMQAALDALSTSADDRFHLNFALAKALDDQGAHAESFDHYAQANRLRRELLPYSAAVTTGLVDSLIATFTPQFFAEREGHGCPASDPIFIVGLPRSGSTLIEQILATHSEIEGTAELPDMPQLVAELGKRCGYPEGLGLLSSEELRDLGLRYLEGAATQRRDGKPRFVDKLPNNWQHIGLIRLIVPNARIIDARRHPLDCGWSNFRQHFARGQAFSYDLSDIGAYYADYVRWMAHLDQAMPGAVHRVYHEALLDDPEGQVRSLLAALDLPFEDACLRFHENPRAVRTASSEQVRRPLNRDGVGQWRPVADRLGPLKVALGTALTDYPYPG</sequence>
<protein>
    <submittedName>
        <fullName evidence="4">Sulfotransferase</fullName>
    </submittedName>
</protein>
<keyword evidence="2" id="KW-0802">TPR repeat</keyword>
<dbReference type="Proteomes" id="UP001595828">
    <property type="component" value="Unassembled WGS sequence"/>
</dbReference>
<dbReference type="Pfam" id="PF13432">
    <property type="entry name" value="TPR_16"/>
    <property type="match status" value="1"/>
</dbReference>
<feature type="compositionally biased region" description="Polar residues" evidence="3">
    <location>
        <begin position="1"/>
        <end position="10"/>
    </location>
</feature>
<gene>
    <name evidence="4" type="ORF">ACFO0A_03865</name>
</gene>
<proteinExistence type="predicted"/>
<dbReference type="InterPro" id="IPR027417">
    <property type="entry name" value="P-loop_NTPase"/>
</dbReference>
<organism evidence="4 5">
    <name type="scientific">Novosphingobium tardum</name>
    <dbReference type="NCBI Taxonomy" id="1538021"/>
    <lineage>
        <taxon>Bacteria</taxon>
        <taxon>Pseudomonadati</taxon>
        <taxon>Pseudomonadota</taxon>
        <taxon>Alphaproteobacteria</taxon>
        <taxon>Sphingomonadales</taxon>
        <taxon>Sphingomonadaceae</taxon>
        <taxon>Novosphingobium</taxon>
    </lineage>
</organism>
<dbReference type="InterPro" id="IPR026634">
    <property type="entry name" value="TPST-like"/>
</dbReference>
<evidence type="ECO:0000256" key="3">
    <source>
        <dbReference type="SAM" id="MobiDB-lite"/>
    </source>
</evidence>
<dbReference type="SMART" id="SM00028">
    <property type="entry name" value="TPR"/>
    <property type="match status" value="4"/>
</dbReference>
<keyword evidence="1" id="KW-0808">Transferase</keyword>
<accession>A0ABV8RLC8</accession>
<evidence type="ECO:0000256" key="1">
    <source>
        <dbReference type="ARBA" id="ARBA00022679"/>
    </source>
</evidence>
<dbReference type="Pfam" id="PF14559">
    <property type="entry name" value="TPR_19"/>
    <property type="match status" value="1"/>
</dbReference>
<dbReference type="PROSITE" id="PS50005">
    <property type="entry name" value="TPR"/>
    <property type="match status" value="1"/>
</dbReference>
<evidence type="ECO:0000256" key="2">
    <source>
        <dbReference type="PROSITE-ProRule" id="PRU00339"/>
    </source>
</evidence>
<comment type="caution">
    <text evidence="4">The sequence shown here is derived from an EMBL/GenBank/DDBJ whole genome shotgun (WGS) entry which is preliminary data.</text>
</comment>
<feature type="region of interest" description="Disordered" evidence="3">
    <location>
        <begin position="1"/>
        <end position="24"/>
    </location>
</feature>
<evidence type="ECO:0000313" key="4">
    <source>
        <dbReference type="EMBL" id="MFC4294193.1"/>
    </source>
</evidence>
<dbReference type="PANTHER" id="PTHR12788">
    <property type="entry name" value="PROTEIN-TYROSINE SULFOTRANSFERASE 2"/>
    <property type="match status" value="1"/>
</dbReference>
<dbReference type="InterPro" id="IPR019734">
    <property type="entry name" value="TPR_rpt"/>
</dbReference>
<dbReference type="SUPFAM" id="SSF52540">
    <property type="entry name" value="P-loop containing nucleoside triphosphate hydrolases"/>
    <property type="match status" value="1"/>
</dbReference>
<feature type="repeat" description="TPR" evidence="2">
    <location>
        <begin position="191"/>
        <end position="224"/>
    </location>
</feature>
<dbReference type="InterPro" id="IPR011990">
    <property type="entry name" value="TPR-like_helical_dom_sf"/>
</dbReference>
<dbReference type="Gene3D" id="3.40.50.300">
    <property type="entry name" value="P-loop containing nucleotide triphosphate hydrolases"/>
    <property type="match status" value="1"/>
</dbReference>
<dbReference type="RefSeq" id="WP_379537656.1">
    <property type="nucleotide sequence ID" value="NZ_JBHSDR010000003.1"/>
</dbReference>
<dbReference type="PANTHER" id="PTHR12788:SF10">
    <property type="entry name" value="PROTEIN-TYROSINE SULFOTRANSFERASE"/>
    <property type="match status" value="1"/>
</dbReference>
<dbReference type="Pfam" id="PF13469">
    <property type="entry name" value="Sulfotransfer_3"/>
    <property type="match status" value="1"/>
</dbReference>
<evidence type="ECO:0000313" key="5">
    <source>
        <dbReference type="Proteomes" id="UP001595828"/>
    </source>
</evidence>
<name>A0ABV8RLC8_9SPHN</name>
<dbReference type="EMBL" id="JBHSDR010000003">
    <property type="protein sequence ID" value="MFC4294193.1"/>
    <property type="molecule type" value="Genomic_DNA"/>
</dbReference>
<dbReference type="Gene3D" id="1.25.40.10">
    <property type="entry name" value="Tetratricopeptide repeat domain"/>
    <property type="match status" value="1"/>
</dbReference>
<dbReference type="SUPFAM" id="SSF48452">
    <property type="entry name" value="TPR-like"/>
    <property type="match status" value="1"/>
</dbReference>
<reference evidence="5" key="1">
    <citation type="journal article" date="2019" name="Int. J. Syst. Evol. Microbiol.">
        <title>The Global Catalogue of Microorganisms (GCM) 10K type strain sequencing project: providing services to taxonomists for standard genome sequencing and annotation.</title>
        <authorList>
            <consortium name="The Broad Institute Genomics Platform"/>
            <consortium name="The Broad Institute Genome Sequencing Center for Infectious Disease"/>
            <person name="Wu L."/>
            <person name="Ma J."/>
        </authorList>
    </citation>
    <scope>NUCLEOTIDE SEQUENCE [LARGE SCALE GENOMIC DNA]</scope>
    <source>
        <strain evidence="5">CGMCC 1.12989</strain>
    </source>
</reference>